<dbReference type="AlphaFoldDB" id="A0A9P1G6E8"/>
<reference evidence="3" key="1">
    <citation type="submission" date="2022-10" db="EMBL/GenBank/DDBJ databases">
        <authorList>
            <person name="Chen Y."/>
            <person name="Dougan E. K."/>
            <person name="Chan C."/>
            <person name="Rhodes N."/>
            <person name="Thang M."/>
        </authorList>
    </citation>
    <scope>NUCLEOTIDE SEQUENCE</scope>
</reference>
<organism evidence="3">
    <name type="scientific">Cladocopium goreaui</name>
    <dbReference type="NCBI Taxonomy" id="2562237"/>
    <lineage>
        <taxon>Eukaryota</taxon>
        <taxon>Sar</taxon>
        <taxon>Alveolata</taxon>
        <taxon>Dinophyceae</taxon>
        <taxon>Suessiales</taxon>
        <taxon>Symbiodiniaceae</taxon>
        <taxon>Cladocopium</taxon>
    </lineage>
</organism>
<reference evidence="4 5" key="2">
    <citation type="submission" date="2024-05" db="EMBL/GenBank/DDBJ databases">
        <authorList>
            <person name="Chen Y."/>
            <person name="Shah S."/>
            <person name="Dougan E. K."/>
            <person name="Thang M."/>
            <person name="Chan C."/>
        </authorList>
    </citation>
    <scope>NUCLEOTIDE SEQUENCE [LARGE SCALE GENOMIC DNA]</scope>
</reference>
<feature type="region of interest" description="Disordered" evidence="1">
    <location>
        <begin position="221"/>
        <end position="251"/>
    </location>
</feature>
<dbReference type="EMBL" id="CAMXCT030003136">
    <property type="protein sequence ID" value="CAL4789991.1"/>
    <property type="molecule type" value="Genomic_DNA"/>
</dbReference>
<dbReference type="EMBL" id="CAMXCT010003136">
    <property type="protein sequence ID" value="CAI4002679.1"/>
    <property type="molecule type" value="Genomic_DNA"/>
</dbReference>
<evidence type="ECO:0000313" key="3">
    <source>
        <dbReference type="EMBL" id="CAI4002679.1"/>
    </source>
</evidence>
<protein>
    <submittedName>
        <fullName evidence="4">Calponin-homology (CH) domain-containing protein</fullName>
    </submittedName>
</protein>
<evidence type="ECO:0000256" key="1">
    <source>
        <dbReference type="SAM" id="MobiDB-lite"/>
    </source>
</evidence>
<dbReference type="EMBL" id="CAMXCT020003136">
    <property type="protein sequence ID" value="CAL1156054.1"/>
    <property type="molecule type" value="Genomic_DNA"/>
</dbReference>
<dbReference type="Proteomes" id="UP001152797">
    <property type="component" value="Unassembled WGS sequence"/>
</dbReference>
<keyword evidence="5" id="KW-1185">Reference proteome</keyword>
<feature type="transmembrane region" description="Helical" evidence="2">
    <location>
        <begin position="39"/>
        <end position="60"/>
    </location>
</feature>
<feature type="compositionally biased region" description="Low complexity" evidence="1">
    <location>
        <begin position="233"/>
        <end position="243"/>
    </location>
</feature>
<comment type="caution">
    <text evidence="3">The sequence shown here is derived from an EMBL/GenBank/DDBJ whole genome shotgun (WGS) entry which is preliminary data.</text>
</comment>
<keyword evidence="2" id="KW-1133">Transmembrane helix</keyword>
<evidence type="ECO:0000313" key="4">
    <source>
        <dbReference type="EMBL" id="CAL4789991.1"/>
    </source>
</evidence>
<gene>
    <name evidence="3" type="ORF">C1SCF055_LOCUS28618</name>
</gene>
<evidence type="ECO:0000313" key="5">
    <source>
        <dbReference type="Proteomes" id="UP001152797"/>
    </source>
</evidence>
<keyword evidence="2" id="KW-0812">Transmembrane</keyword>
<accession>A0A9P1G6E8</accession>
<name>A0A9P1G6E8_9DINO</name>
<dbReference type="OrthoDB" id="413081at2759"/>
<proteinExistence type="predicted"/>
<sequence>MSRYLWPIGQHCLLFGSVAAQQGLRFFSIRKQRFERTMVAMAMATVPVLAFSALSVLSFASDDLDTLDTLDKVLAGYEEGLNLLQRKNQRQTVRMQEQHEASSNETAMWQGARETGNICMWSNCEQSLGPTECYHFRCVCQMDFVYSERVKQCVHRYTPEGREVVLPQDTGATCYFNDCTAKFTVCSDSKCLCIPGFVYLAGQGTYGGCQRDPNLFPPNQHWSQSDDLHRWQEQQQHQQQQQQTTSAPQSSRASCGQHPKCAGLAGDCCPNGLGLSLACCN</sequence>
<keyword evidence="2" id="KW-0472">Membrane</keyword>
<evidence type="ECO:0000256" key="2">
    <source>
        <dbReference type="SAM" id="Phobius"/>
    </source>
</evidence>